<dbReference type="EMBL" id="HBEZ01054184">
    <property type="protein sequence ID" value="CAD8656480.1"/>
    <property type="molecule type" value="Transcribed_RNA"/>
</dbReference>
<dbReference type="Gene3D" id="2.30.30.140">
    <property type="match status" value="2"/>
</dbReference>
<dbReference type="GO" id="GO:0005634">
    <property type="term" value="C:nucleus"/>
    <property type="evidence" value="ECO:0007669"/>
    <property type="project" value="UniProtKB-SubCell"/>
</dbReference>
<organism evidence="4">
    <name type="scientific">Cryptomonas curvata</name>
    <dbReference type="NCBI Taxonomy" id="233186"/>
    <lineage>
        <taxon>Eukaryota</taxon>
        <taxon>Cryptophyceae</taxon>
        <taxon>Cryptomonadales</taxon>
        <taxon>Cryptomonadaceae</taxon>
        <taxon>Cryptomonas</taxon>
    </lineage>
</organism>
<evidence type="ECO:0000256" key="1">
    <source>
        <dbReference type="ARBA" id="ARBA00004123"/>
    </source>
</evidence>
<dbReference type="PANTHER" id="PTHR13681:SF26">
    <property type="entry name" value="SURVIVAL OF MOTOR NEURON-RELATED-SPLICING FACTOR 30"/>
    <property type="match status" value="1"/>
</dbReference>
<proteinExistence type="predicted"/>
<gene>
    <name evidence="4" type="ORF">CCUR1050_LOCUS29727</name>
</gene>
<evidence type="ECO:0000256" key="2">
    <source>
        <dbReference type="ARBA" id="ARBA00023242"/>
    </source>
</evidence>
<evidence type="ECO:0000259" key="3">
    <source>
        <dbReference type="PROSITE" id="PS50304"/>
    </source>
</evidence>
<dbReference type="PANTHER" id="PTHR13681">
    <property type="entry name" value="SURVIVAL OF MOTOR NEURON-RELATED-SPLICING FACTOR 30-RELATED"/>
    <property type="match status" value="1"/>
</dbReference>
<dbReference type="CDD" id="cd21182">
    <property type="entry name" value="Tudor_SMN_SPF30-like"/>
    <property type="match status" value="1"/>
</dbReference>
<sequence length="330" mass="35994">MEQGDLTAKLTQYESSLAHVEQKLAAEPSNSELIQLRNNLREYIELTKDLLGIKDKPSVQASPAQKGGAPNRTHAALKKVEVGQYVQANSTYAGCFTNAIVTEITPGGTACKVSFIGYNLADTVALSSLRPPIFLKPTDIKVGMECEGVWTDDGYWYKAVIDGPTEDGKKYNVTYTQYGNKEALDIRYIRLPLTRAATAKQDKKRAAPAEEEDAEADFVIPEKLKILPTDPDEVKNQKKKKIHALKSAHRMKQSELEKNKKAQSWSAFASKAGAKSVKGFLSTGKKESIFKTTDEGKVGVTGSGKGTTAWKNIDPHAVKKVVGAGSDDDD</sequence>
<name>A0A7S0N1V1_9CRYP</name>
<feature type="domain" description="Tudor" evidence="3">
    <location>
        <begin position="139"/>
        <end position="199"/>
    </location>
</feature>
<keyword evidence="2" id="KW-0539">Nucleus</keyword>
<accession>A0A7S0N1V1</accession>
<reference evidence="4" key="1">
    <citation type="submission" date="2021-01" db="EMBL/GenBank/DDBJ databases">
        <authorList>
            <person name="Corre E."/>
            <person name="Pelletier E."/>
            <person name="Niang G."/>
            <person name="Scheremetjew M."/>
            <person name="Finn R."/>
            <person name="Kale V."/>
            <person name="Holt S."/>
            <person name="Cochrane G."/>
            <person name="Meng A."/>
            <person name="Brown T."/>
            <person name="Cohen L."/>
        </authorList>
    </citation>
    <scope>NUCLEOTIDE SEQUENCE</scope>
    <source>
        <strain evidence="4">CCAP979/52</strain>
    </source>
</reference>
<protein>
    <recommendedName>
        <fullName evidence="3">Tudor domain-containing protein</fullName>
    </recommendedName>
</protein>
<dbReference type="PROSITE" id="PS50304">
    <property type="entry name" value="TUDOR"/>
    <property type="match status" value="1"/>
</dbReference>
<dbReference type="AlphaFoldDB" id="A0A7S0N1V1"/>
<dbReference type="SUPFAM" id="SSF63748">
    <property type="entry name" value="Tudor/PWWP/MBT"/>
    <property type="match status" value="2"/>
</dbReference>
<evidence type="ECO:0000313" key="4">
    <source>
        <dbReference type="EMBL" id="CAD8656480.1"/>
    </source>
</evidence>
<dbReference type="InterPro" id="IPR002999">
    <property type="entry name" value="Tudor"/>
</dbReference>
<dbReference type="SMART" id="SM00333">
    <property type="entry name" value="TUDOR"/>
    <property type="match status" value="2"/>
</dbReference>
<comment type="subcellular location">
    <subcellularLocation>
        <location evidence="1">Nucleus</location>
    </subcellularLocation>
</comment>